<dbReference type="Gene3D" id="2.160.10.10">
    <property type="entry name" value="Hexapeptide repeat proteins"/>
    <property type="match status" value="1"/>
</dbReference>
<protein>
    <submittedName>
        <fullName evidence="4">NDP-sugar synthase</fullName>
    </submittedName>
</protein>
<dbReference type="Proteomes" id="UP001500457">
    <property type="component" value="Unassembled WGS sequence"/>
</dbReference>
<dbReference type="InterPro" id="IPR056729">
    <property type="entry name" value="GMPPB_C"/>
</dbReference>
<gene>
    <name evidence="4" type="ORF">GCM10023203_50270</name>
</gene>
<reference evidence="5" key="1">
    <citation type="journal article" date="2019" name="Int. J. Syst. Evol. Microbiol.">
        <title>The Global Catalogue of Microorganisms (GCM) 10K type strain sequencing project: providing services to taxonomists for standard genome sequencing and annotation.</title>
        <authorList>
            <consortium name="The Broad Institute Genomics Platform"/>
            <consortium name="The Broad Institute Genome Sequencing Center for Infectious Disease"/>
            <person name="Wu L."/>
            <person name="Ma J."/>
        </authorList>
    </citation>
    <scope>NUCLEOTIDE SEQUENCE [LARGE SCALE GENOMIC DNA]</scope>
    <source>
        <strain evidence="5">JCM 17983</strain>
    </source>
</reference>
<comment type="caution">
    <text evidence="4">The sequence shown here is derived from an EMBL/GenBank/DDBJ whole genome shotgun (WGS) entry which is preliminary data.</text>
</comment>
<dbReference type="Gene3D" id="3.90.550.10">
    <property type="entry name" value="Spore Coat Polysaccharide Biosynthesis Protein SpsA, Chain A"/>
    <property type="match status" value="1"/>
</dbReference>
<keyword evidence="5" id="KW-1185">Reference proteome</keyword>
<sequence length="373" mass="37479">MVQTGDTELDGTIIDPARTAAVVLVGGQGSRLRPLTLSTPKPMLPTAGVPFLAHLLSRIAAAGIRTVVLGTAYRAEVFEGFLSDGAALGLDLTCCPEPEPLGTGGGIRYAADALAPGFDEVVVFNGDILSGVDVRAVVGEHRAAGADATLHLVRVPDPTAFGCVPTDATGRVTAFLEKTLTPPTDQVNAGCYVFRREVIDAIPAGRPVSVERETFPGLLAGGSRLQGHVESSYWLDLGTPASFVRGSADLVQGAAPTAALPGPVGTALLLPGAKVASSASLTDGTTLGADVQVGEGSRVSGSVVMDGARIGDGAVVERSVIGPGATIGDETVVSDAVVGDGASIGASCELLAGVRIWPGLVVPDGGLRFSGGA</sequence>
<dbReference type="Pfam" id="PF25087">
    <property type="entry name" value="GMPPB_C"/>
    <property type="match status" value="1"/>
</dbReference>
<dbReference type="Pfam" id="PF00483">
    <property type="entry name" value="NTP_transferase"/>
    <property type="match status" value="1"/>
</dbReference>
<evidence type="ECO:0000313" key="5">
    <source>
        <dbReference type="Proteomes" id="UP001500457"/>
    </source>
</evidence>
<accession>A0ABP9EZT5</accession>
<dbReference type="InterPro" id="IPR050486">
    <property type="entry name" value="Mannose-1P_guanyltransferase"/>
</dbReference>
<evidence type="ECO:0000259" key="2">
    <source>
        <dbReference type="Pfam" id="PF00483"/>
    </source>
</evidence>
<organism evidence="4 5">
    <name type="scientific">Actinomycetospora straminea</name>
    <dbReference type="NCBI Taxonomy" id="663607"/>
    <lineage>
        <taxon>Bacteria</taxon>
        <taxon>Bacillati</taxon>
        <taxon>Actinomycetota</taxon>
        <taxon>Actinomycetes</taxon>
        <taxon>Pseudonocardiales</taxon>
        <taxon>Pseudonocardiaceae</taxon>
        <taxon>Actinomycetospora</taxon>
    </lineage>
</organism>
<evidence type="ECO:0000256" key="1">
    <source>
        <dbReference type="ARBA" id="ARBA00007274"/>
    </source>
</evidence>
<dbReference type="PANTHER" id="PTHR22572">
    <property type="entry name" value="SUGAR-1-PHOSPHATE GUANYL TRANSFERASE"/>
    <property type="match status" value="1"/>
</dbReference>
<dbReference type="SUPFAM" id="SSF53448">
    <property type="entry name" value="Nucleotide-diphospho-sugar transferases"/>
    <property type="match status" value="1"/>
</dbReference>
<dbReference type="InterPro" id="IPR005835">
    <property type="entry name" value="NTP_transferase_dom"/>
</dbReference>
<name>A0ABP9EZT5_9PSEU</name>
<proteinExistence type="inferred from homology"/>
<dbReference type="EMBL" id="BAABHQ010000019">
    <property type="protein sequence ID" value="GAA4890712.1"/>
    <property type="molecule type" value="Genomic_DNA"/>
</dbReference>
<feature type="domain" description="Mannose-1-phosphate guanyltransferase C-terminal" evidence="3">
    <location>
        <begin position="266"/>
        <end position="348"/>
    </location>
</feature>
<evidence type="ECO:0000259" key="3">
    <source>
        <dbReference type="Pfam" id="PF25087"/>
    </source>
</evidence>
<comment type="similarity">
    <text evidence="1">Belongs to the transferase hexapeptide repeat family.</text>
</comment>
<feature type="domain" description="Nucleotidyl transferase" evidence="2">
    <location>
        <begin position="21"/>
        <end position="250"/>
    </location>
</feature>
<dbReference type="CDD" id="cd04181">
    <property type="entry name" value="NTP_transferase"/>
    <property type="match status" value="1"/>
</dbReference>
<dbReference type="InterPro" id="IPR029044">
    <property type="entry name" value="Nucleotide-diphossugar_trans"/>
</dbReference>
<evidence type="ECO:0000313" key="4">
    <source>
        <dbReference type="EMBL" id="GAA4890712.1"/>
    </source>
</evidence>